<dbReference type="HOGENOM" id="CLU_2105092_0_0_6"/>
<keyword evidence="3" id="KW-1185">Reference proteome</keyword>
<accession>E0SGS7</accession>
<protein>
    <recommendedName>
        <fullName evidence="1">C3H1-type domain-containing protein</fullName>
    </recommendedName>
</protein>
<evidence type="ECO:0000259" key="1">
    <source>
        <dbReference type="Pfam" id="PF00642"/>
    </source>
</evidence>
<proteinExistence type="predicted"/>
<dbReference type="EMBL" id="CP002038">
    <property type="protein sequence ID" value="ADM98905.1"/>
    <property type="molecule type" value="Genomic_DNA"/>
</dbReference>
<organism evidence="2 3">
    <name type="scientific">Dickeya dadantii (strain 3937)</name>
    <name type="common">Erwinia chrysanthemi (strain 3937)</name>
    <dbReference type="NCBI Taxonomy" id="198628"/>
    <lineage>
        <taxon>Bacteria</taxon>
        <taxon>Pseudomonadati</taxon>
        <taxon>Pseudomonadota</taxon>
        <taxon>Gammaproteobacteria</taxon>
        <taxon>Enterobacterales</taxon>
        <taxon>Pectobacteriaceae</taxon>
        <taxon>Dickeya</taxon>
    </lineage>
</organism>
<evidence type="ECO:0000313" key="3">
    <source>
        <dbReference type="Proteomes" id="UP000006859"/>
    </source>
</evidence>
<reference evidence="2 3" key="1">
    <citation type="journal article" date="2011" name="J. Bacteriol.">
        <title>Genome sequence of the plant-pathogenic bacterium Dickeya dadantii 3937.</title>
        <authorList>
            <person name="Glasner J.D."/>
            <person name="Yang C.H."/>
            <person name="Reverchon S."/>
            <person name="Hugouvieux-Cotte-Pattat N."/>
            <person name="Condemine G."/>
            <person name="Bohin J.P."/>
            <person name="Van Gijsegem F."/>
            <person name="Yang S."/>
            <person name="Franza T."/>
            <person name="Expert D."/>
            <person name="Plunkett G. III"/>
            <person name="San Francisco M.J."/>
            <person name="Charkowski A.O."/>
            <person name="Py B."/>
            <person name="Bell K."/>
            <person name="Rauscher L."/>
            <person name="Rodriguez-Palenzuela P."/>
            <person name="Toussaint A."/>
            <person name="Holeva M.C."/>
            <person name="He S.Y."/>
            <person name="Douet V."/>
            <person name="Boccara M."/>
            <person name="Blanco C."/>
            <person name="Toth I."/>
            <person name="Anderson B.D."/>
            <person name="Biehl B.S."/>
            <person name="Mau B."/>
            <person name="Flynn S.M."/>
            <person name="Barras F."/>
            <person name="Lindeberg M."/>
            <person name="Birch P.R."/>
            <person name="Tsuyumu S."/>
            <person name="Shi X."/>
            <person name="Hibbing M."/>
            <person name="Yap M.N."/>
            <person name="Carpentier M."/>
            <person name="Dassa E."/>
            <person name="Umehara M."/>
            <person name="Kim J.F."/>
            <person name="Rusch M."/>
            <person name="Soni P."/>
            <person name="Mayhew G.F."/>
            <person name="Fouts D.E."/>
            <person name="Gill S.R."/>
            <person name="Blattner F.R."/>
            <person name="Keen N.T."/>
            <person name="Perna N.T."/>
        </authorList>
    </citation>
    <scope>NUCLEOTIDE SEQUENCE [LARGE SCALE GENOMIC DNA]</scope>
    <source>
        <strain evidence="2 3">3937</strain>
    </source>
</reference>
<dbReference type="InterPro" id="IPR000571">
    <property type="entry name" value="Znf_CCCH"/>
</dbReference>
<sequence>MELIYIRFVSIKFTFFLHNYSAPLQIAVMALSRRGCIFAESVDGLFSLQIGYCQRGERCRRNHGSDQKGGEQTFSTRYRNGNKILVIASVQGHNSAVQNGMGKRMIYHVLILDSR</sequence>
<dbReference type="AlphaFoldDB" id="E0SGS7"/>
<dbReference type="Pfam" id="PF00642">
    <property type="entry name" value="zf-CCCH"/>
    <property type="match status" value="1"/>
</dbReference>
<name>E0SGS7_DICD3</name>
<dbReference type="GO" id="GO:0046872">
    <property type="term" value="F:metal ion binding"/>
    <property type="evidence" value="ECO:0007669"/>
    <property type="project" value="InterPro"/>
</dbReference>
<dbReference type="KEGG" id="ddd:Dda3937_04617"/>
<gene>
    <name evidence="2" type="ordered locus">Dda3937_04617</name>
</gene>
<evidence type="ECO:0000313" key="2">
    <source>
        <dbReference type="EMBL" id="ADM98905.1"/>
    </source>
</evidence>
<feature type="domain" description="C3H1-type" evidence="1">
    <location>
        <begin position="49"/>
        <end position="64"/>
    </location>
</feature>
<dbReference type="Proteomes" id="UP000006859">
    <property type="component" value="Chromosome"/>
</dbReference>